<evidence type="ECO:0000259" key="4">
    <source>
        <dbReference type="Pfam" id="PF13600"/>
    </source>
</evidence>
<dbReference type="Gene3D" id="1.10.287.1700">
    <property type="match status" value="1"/>
</dbReference>
<feature type="coiled-coil region" evidence="1">
    <location>
        <begin position="99"/>
        <end position="133"/>
    </location>
</feature>
<name>D5ANF0_RHOCB</name>
<proteinExistence type="predicted"/>
<feature type="signal peptide" evidence="2">
    <location>
        <begin position="1"/>
        <end position="21"/>
    </location>
</feature>
<evidence type="ECO:0000259" key="3">
    <source>
        <dbReference type="Pfam" id="PF13598"/>
    </source>
</evidence>
<dbReference type="GeneID" id="31491531"/>
<evidence type="ECO:0000313" key="6">
    <source>
        <dbReference type="Proteomes" id="UP000002361"/>
    </source>
</evidence>
<dbReference type="PANTHER" id="PTHR31005:SF8">
    <property type="entry name" value="DUF4139 DOMAIN-CONTAINING PROTEIN"/>
    <property type="match status" value="1"/>
</dbReference>
<dbReference type="OrthoDB" id="580912at2"/>
<feature type="domain" description="DUF4139" evidence="3">
    <location>
        <begin position="219"/>
        <end position="528"/>
    </location>
</feature>
<dbReference type="SUPFAM" id="SSF56954">
    <property type="entry name" value="Outer membrane efflux proteins (OEP)"/>
    <property type="match status" value="1"/>
</dbReference>
<dbReference type="EMBL" id="CP001312">
    <property type="protein sequence ID" value="ADE86440.1"/>
    <property type="molecule type" value="Genomic_DNA"/>
</dbReference>
<dbReference type="STRING" id="272942.RCAP_rcc02710"/>
<keyword evidence="1" id="KW-0175">Coiled coil</keyword>
<dbReference type="InterPro" id="IPR025554">
    <property type="entry name" value="DUF4140"/>
</dbReference>
<sequence>MPRLPLFASLCLACAPAALFAAPAEIPATLSTVTLFPEGAQVTRSVTVPAGVTEVLVPDLPDGTDPASLRVMGEGVEIGAVTLMDAREPAAERAPSAEVSAARAALEAARADLAAQQDKLAALRAKITAAEAEADFFTALDTSNTPPDKVTALARTVSEGVFAAEQARIAARAEVRAAEAALKPAKEAVARAKQALDALQNPKKDSDSLLLTVSGAGRVTVTTFVAEAGWAPSYDARLDSAAGSLALDRFVSVHQASGEDWRGVALVLSTARPSERTDPSQMWSDLRRIGPAEPPMVGMAAPKAAMDSYAVPVAEAAPAPAAGRMAMELQGETVTYTYPGAVDIRDGVENLRLKLDRIETPVKLLAEAVPMFDETAYRVVEGRTAGAEPILPGPAVLWLDGAVVGAADLPLIAAGDRLRLGFGAIDGLRLKRVIPQTNEGDRGLITKSNERTETAEITVENLTGKPWALRVIDRVPYAEQEDLQITHAATPPATTTDYDDMRGVLAWEFDLAAGATQAIRLDTKMRWPADQVLQ</sequence>
<dbReference type="InterPro" id="IPR011935">
    <property type="entry name" value="CHP02231"/>
</dbReference>
<dbReference type="HOGENOM" id="CLU_010457_3_1_5"/>
<dbReference type="eggNOG" id="COG5316">
    <property type="taxonomic scope" value="Bacteria"/>
</dbReference>
<evidence type="ECO:0000256" key="2">
    <source>
        <dbReference type="SAM" id="SignalP"/>
    </source>
</evidence>
<dbReference type="AlphaFoldDB" id="D5ANF0"/>
<evidence type="ECO:0008006" key="7">
    <source>
        <dbReference type="Google" id="ProtNLM"/>
    </source>
</evidence>
<reference key="1">
    <citation type="submission" date="2008-12" db="EMBL/GenBank/DDBJ databases">
        <title>Complete genome sequence of Rhodobacter capsulatus SB1003.</title>
        <authorList>
            <person name="Strnad H."/>
            <person name="Lapidus A."/>
            <person name="Vlcek C."/>
            <person name="Ulbrich P."/>
            <person name="Paces J."/>
            <person name="Maltsev N."/>
            <person name="Kumar V."/>
            <person name="Kogan Y."/>
            <person name="Milgram A."/>
            <person name="Rebrekov D."/>
            <person name="Mazur M."/>
            <person name="Cox R."/>
            <person name="Kyrpides N."/>
            <person name="Kolar M."/>
            <person name="Sachova J."/>
            <person name="Ridl J."/>
            <person name="Ivanova N."/>
            <person name="Kapatral V."/>
            <person name="Los T."/>
            <person name="Lykidis A."/>
            <person name="Mikhailova N."/>
            <person name="Reznik G."/>
            <person name="Vasieva O."/>
            <person name="Fonstein M."/>
            <person name="Paces V."/>
            <person name="Haselkorn R."/>
        </authorList>
    </citation>
    <scope>NUCLEOTIDE SEQUENCE</scope>
    <source>
        <strain>SB1003</strain>
    </source>
</reference>
<dbReference type="RefSeq" id="WP_013068419.1">
    <property type="nucleotide sequence ID" value="NC_014034.1"/>
</dbReference>
<feature type="chain" id="PRO_5003069362" description="Mucoidy inhibitor MuiA family protein" evidence="2">
    <location>
        <begin position="22"/>
        <end position="534"/>
    </location>
</feature>
<accession>D5ANF0</accession>
<dbReference type="Pfam" id="PF13600">
    <property type="entry name" value="DUF4140"/>
    <property type="match status" value="1"/>
</dbReference>
<evidence type="ECO:0000313" key="5">
    <source>
        <dbReference type="EMBL" id="ADE86440.1"/>
    </source>
</evidence>
<keyword evidence="6" id="KW-1185">Reference proteome</keyword>
<gene>
    <name evidence="5" type="ordered locus">RCAP_rcc02710</name>
</gene>
<keyword evidence="2" id="KW-0732">Signal</keyword>
<dbReference type="Proteomes" id="UP000002361">
    <property type="component" value="Chromosome"/>
</dbReference>
<dbReference type="KEGG" id="rcp:RCAP_rcc02710"/>
<evidence type="ECO:0000256" key="1">
    <source>
        <dbReference type="SAM" id="Coils"/>
    </source>
</evidence>
<organism evidence="5 6">
    <name type="scientific">Rhodobacter capsulatus (strain ATCC BAA-309 / NBRC 16581 / SB1003)</name>
    <dbReference type="NCBI Taxonomy" id="272942"/>
    <lineage>
        <taxon>Bacteria</taxon>
        <taxon>Pseudomonadati</taxon>
        <taxon>Pseudomonadota</taxon>
        <taxon>Alphaproteobacteria</taxon>
        <taxon>Rhodobacterales</taxon>
        <taxon>Rhodobacter group</taxon>
        <taxon>Rhodobacter</taxon>
    </lineage>
</organism>
<dbReference type="NCBIfam" id="TIGR02231">
    <property type="entry name" value="mucoidy inhibitor MuiA family protein"/>
    <property type="match status" value="1"/>
</dbReference>
<dbReference type="InterPro" id="IPR053716">
    <property type="entry name" value="Flag_assembly_chemotaxis_eff"/>
</dbReference>
<reference evidence="5 6" key="2">
    <citation type="journal article" date="2010" name="J. Bacteriol.">
        <title>Complete genome sequence of the photosynthetic purple nonsulfur bacterium Rhodobacter capsulatus SB 1003.</title>
        <authorList>
            <person name="Strnad H."/>
            <person name="Lapidus A."/>
            <person name="Paces J."/>
            <person name="Ulbrich P."/>
            <person name="Vlcek C."/>
            <person name="Paces V."/>
            <person name="Haselkorn R."/>
        </authorList>
    </citation>
    <scope>NUCLEOTIDE SEQUENCE [LARGE SCALE GENOMIC DNA]</scope>
    <source>
        <strain evidence="6">ATCC BAA-309 / NBRC 16581 / SB1003</strain>
    </source>
</reference>
<feature type="domain" description="DUF4140" evidence="4">
    <location>
        <begin position="33"/>
        <end position="128"/>
    </location>
</feature>
<protein>
    <recommendedName>
        <fullName evidence="7">Mucoidy inhibitor MuiA family protein</fullName>
    </recommendedName>
</protein>
<dbReference type="Pfam" id="PF13598">
    <property type="entry name" value="DUF4139"/>
    <property type="match status" value="1"/>
</dbReference>
<dbReference type="InterPro" id="IPR037291">
    <property type="entry name" value="DUF4139"/>
</dbReference>
<dbReference type="PANTHER" id="PTHR31005">
    <property type="entry name" value="DUF4139 DOMAIN-CONTAINING PROTEIN"/>
    <property type="match status" value="1"/>
</dbReference>